<dbReference type="KEGG" id="sth:STH3154"/>
<evidence type="ECO:0000313" key="2">
    <source>
        <dbReference type="EMBL" id="BAD42136.1"/>
    </source>
</evidence>
<feature type="transmembrane region" description="Helical" evidence="1">
    <location>
        <begin position="114"/>
        <end position="133"/>
    </location>
</feature>
<dbReference type="STRING" id="292459.STH3154"/>
<evidence type="ECO:0000313" key="3">
    <source>
        <dbReference type="Proteomes" id="UP000000417"/>
    </source>
</evidence>
<gene>
    <name evidence="2" type="ordered locus">STH3154</name>
</gene>
<dbReference type="AlphaFoldDB" id="Q67JL4"/>
<feature type="transmembrane region" description="Helical" evidence="1">
    <location>
        <begin position="170"/>
        <end position="194"/>
    </location>
</feature>
<keyword evidence="1" id="KW-0812">Transmembrane</keyword>
<dbReference type="EMBL" id="AP006840">
    <property type="protein sequence ID" value="BAD42136.1"/>
    <property type="molecule type" value="Genomic_DNA"/>
</dbReference>
<proteinExistence type="predicted"/>
<feature type="transmembrane region" description="Helical" evidence="1">
    <location>
        <begin position="38"/>
        <end position="63"/>
    </location>
</feature>
<organism evidence="2 3">
    <name type="scientific">Symbiobacterium thermophilum (strain DSM 24528 / JCM 14929 / IAM 14863 / T)</name>
    <dbReference type="NCBI Taxonomy" id="292459"/>
    <lineage>
        <taxon>Bacteria</taxon>
        <taxon>Bacillati</taxon>
        <taxon>Bacillota</taxon>
        <taxon>Clostridia</taxon>
        <taxon>Eubacteriales</taxon>
        <taxon>Symbiobacteriaceae</taxon>
        <taxon>Symbiobacterium</taxon>
    </lineage>
</organism>
<dbReference type="HOGENOM" id="CLU_1354028_0_0_9"/>
<accession>Q67JL4</accession>
<name>Q67JL4_SYMTH</name>
<keyword evidence="3" id="KW-1185">Reference proteome</keyword>
<keyword evidence="1" id="KW-0472">Membrane</keyword>
<dbReference type="Proteomes" id="UP000000417">
    <property type="component" value="Chromosome"/>
</dbReference>
<protein>
    <submittedName>
        <fullName evidence="2">Uncharacterized protein</fullName>
    </submittedName>
</protein>
<dbReference type="RefSeq" id="WP_011197267.1">
    <property type="nucleotide sequence ID" value="NC_006177.1"/>
</dbReference>
<evidence type="ECO:0000256" key="1">
    <source>
        <dbReference type="SAM" id="Phobius"/>
    </source>
</evidence>
<keyword evidence="1" id="KW-1133">Transmembrane helix</keyword>
<feature type="transmembrane region" description="Helical" evidence="1">
    <location>
        <begin position="75"/>
        <end position="94"/>
    </location>
</feature>
<reference evidence="2 3" key="1">
    <citation type="journal article" date="2004" name="Nucleic Acids Res.">
        <title>Genome sequence of Symbiobacterium thermophilum, an uncultivable bacterium that depends on microbial commensalism.</title>
        <authorList>
            <person name="Ueda K."/>
            <person name="Yamashita A."/>
            <person name="Ishikawa J."/>
            <person name="Shimada M."/>
            <person name="Watsuji T."/>
            <person name="Morimura K."/>
            <person name="Ikeda H."/>
            <person name="Hattori M."/>
            <person name="Beppu T."/>
        </authorList>
    </citation>
    <scope>NUCLEOTIDE SEQUENCE [LARGE SCALE GENOMIC DNA]</scope>
    <source>
        <strain evidence="3">T / IAM 14863</strain>
    </source>
</reference>
<sequence>MVRWARSPATALPVATLLLLLLPGKAAASHLSGGESDLMGIYGGVALVLGFAGLLGVLGLVPARWRWRGYRWGRWLLAAGLLVLIGGGFHAATVSAVEQRAGDEAFGRLATQQLFGTLAVFLAFWGGVYYLALRSGVLNMGESVKYAVLRNGDPPDRTAFRRERPGEHRLMWIPVAAMGILAAFFTAGVLIAILRLPPGARL</sequence>